<proteinExistence type="inferred from homology"/>
<organism evidence="9 10">
    <name type="scientific">Tessaracoccus rhinocerotis</name>
    <dbReference type="NCBI Taxonomy" id="1689449"/>
    <lineage>
        <taxon>Bacteria</taxon>
        <taxon>Bacillati</taxon>
        <taxon>Actinomycetota</taxon>
        <taxon>Actinomycetes</taxon>
        <taxon>Propionibacteriales</taxon>
        <taxon>Propionibacteriaceae</taxon>
        <taxon>Tessaracoccus</taxon>
    </lineage>
</organism>
<comment type="pathway">
    <text evidence="1">Pyrimidine metabolism; UMP biosynthesis via de novo pathway; UMP from orotate: step 2/2.</text>
</comment>
<dbReference type="InterPro" id="IPR011060">
    <property type="entry name" value="RibuloseP-bd_barrel"/>
</dbReference>
<evidence type="ECO:0000256" key="2">
    <source>
        <dbReference type="ARBA" id="ARBA00008847"/>
    </source>
</evidence>
<dbReference type="GO" id="GO:0006207">
    <property type="term" value="P:'de novo' pyrimidine nucleobase biosynthetic process"/>
    <property type="evidence" value="ECO:0007669"/>
    <property type="project" value="InterPro"/>
</dbReference>
<dbReference type="InterPro" id="IPR011995">
    <property type="entry name" value="OMPdecase_type-2"/>
</dbReference>
<protein>
    <recommendedName>
        <fullName evidence="7">Orotidine-5'-phosphate decarboxylase</fullName>
        <ecNumber evidence="7">4.1.1.23</ecNumber>
    </recommendedName>
</protein>
<dbReference type="EC" id="4.1.1.23" evidence="7"/>
<evidence type="ECO:0000256" key="3">
    <source>
        <dbReference type="ARBA" id="ARBA00022793"/>
    </source>
</evidence>
<dbReference type="GO" id="GO:0044205">
    <property type="term" value="P:'de novo' UMP biosynthetic process"/>
    <property type="evidence" value="ECO:0007669"/>
    <property type="project" value="UniProtKB-UniPathway"/>
</dbReference>
<evidence type="ECO:0000256" key="6">
    <source>
        <dbReference type="ARBA" id="ARBA00049157"/>
    </source>
</evidence>
<reference evidence="9 10" key="1">
    <citation type="submission" date="2019-07" db="EMBL/GenBank/DDBJ databases">
        <authorList>
            <person name="Zhou L.-Y."/>
        </authorList>
    </citation>
    <scope>NUCLEOTIDE SEQUENCE [LARGE SCALE GENOMIC DNA]</scope>
    <source>
        <strain evidence="9 10">YIM 101269</strain>
    </source>
</reference>
<keyword evidence="4" id="KW-0665">Pyrimidine biosynthesis</keyword>
<dbReference type="NCBIfam" id="TIGR02127">
    <property type="entry name" value="pyrF_sub2"/>
    <property type="match status" value="1"/>
</dbReference>
<feature type="domain" description="Orotidine 5'-phosphate decarboxylase" evidence="8">
    <location>
        <begin position="17"/>
        <end position="260"/>
    </location>
</feature>
<comment type="similarity">
    <text evidence="2">Belongs to the OMP decarboxylase family. Type 2 subfamily.</text>
</comment>
<dbReference type="InterPro" id="IPR001754">
    <property type="entry name" value="OMPdeCOase_dom"/>
</dbReference>
<dbReference type="PANTHER" id="PTHR43375">
    <property type="entry name" value="OROTIDINE 5'-PHOSPHATE DECARBOXYLASE"/>
    <property type="match status" value="1"/>
</dbReference>
<dbReference type="Proteomes" id="UP000317638">
    <property type="component" value="Unassembled WGS sequence"/>
</dbReference>
<accession>A0A553JY17</accession>
<dbReference type="SUPFAM" id="SSF51366">
    <property type="entry name" value="Ribulose-phoshate binding barrel"/>
    <property type="match status" value="1"/>
</dbReference>
<evidence type="ECO:0000256" key="1">
    <source>
        <dbReference type="ARBA" id="ARBA00004861"/>
    </source>
</evidence>
<dbReference type="Gene3D" id="3.20.20.70">
    <property type="entry name" value="Aldolase class I"/>
    <property type="match status" value="1"/>
</dbReference>
<dbReference type="EMBL" id="VKKG01000005">
    <property type="protein sequence ID" value="TRY17344.1"/>
    <property type="molecule type" value="Genomic_DNA"/>
</dbReference>
<comment type="catalytic activity">
    <reaction evidence="6">
        <text>orotidine 5'-phosphate + H(+) = UMP + CO2</text>
        <dbReference type="Rhea" id="RHEA:11596"/>
        <dbReference type="ChEBI" id="CHEBI:15378"/>
        <dbReference type="ChEBI" id="CHEBI:16526"/>
        <dbReference type="ChEBI" id="CHEBI:57538"/>
        <dbReference type="ChEBI" id="CHEBI:57865"/>
        <dbReference type="EC" id="4.1.1.23"/>
    </reaction>
</comment>
<dbReference type="UniPathway" id="UPA00070">
    <property type="reaction ID" value="UER00120"/>
</dbReference>
<dbReference type="InterPro" id="IPR013785">
    <property type="entry name" value="Aldolase_TIM"/>
</dbReference>
<dbReference type="PANTHER" id="PTHR43375:SF1">
    <property type="entry name" value="OROTIDINE 5'-PHOSPHATE DECARBOXYLASE"/>
    <property type="match status" value="1"/>
</dbReference>
<dbReference type="OrthoDB" id="9808470at2"/>
<keyword evidence="3" id="KW-0210">Decarboxylase</keyword>
<evidence type="ECO:0000256" key="7">
    <source>
        <dbReference type="NCBIfam" id="TIGR02127"/>
    </source>
</evidence>
<keyword evidence="10" id="KW-1185">Reference proteome</keyword>
<comment type="caution">
    <text evidence="9">The sequence shown here is derived from an EMBL/GenBank/DDBJ whole genome shotgun (WGS) entry which is preliminary data.</text>
</comment>
<sequence>MSSYRTRLEELTAARGRLCVGVDPMPSVLEAWDLGRDLAGLEACARGIVEELGEKVAVFKPQSAFFEAFGSAGVAVLERVLADIRDAGALSLLDVKRGDIGSSMAGYASAYLDDHSPLRADAITVSPYLGVGSLAPAIEKAVAAGRGLYVLARTSNPDGHAIQTGVVDGVSVAQHVVDTVAAGNPGWDHAVGLVVGATHEDLGCDVSGFNGSILTPGIGAQGGTIESVRRVFGDASALVLPTASREVIGAGRGQLVARATRLLEQSEQLG</sequence>
<evidence type="ECO:0000259" key="8">
    <source>
        <dbReference type="SMART" id="SM00934"/>
    </source>
</evidence>
<evidence type="ECO:0000313" key="9">
    <source>
        <dbReference type="EMBL" id="TRY17344.1"/>
    </source>
</evidence>
<dbReference type="GO" id="GO:0004590">
    <property type="term" value="F:orotidine-5'-phosphate decarboxylase activity"/>
    <property type="evidence" value="ECO:0007669"/>
    <property type="project" value="UniProtKB-UniRule"/>
</dbReference>
<dbReference type="RefSeq" id="WP_143938808.1">
    <property type="nucleotide sequence ID" value="NZ_VKKG01000005.1"/>
</dbReference>
<evidence type="ECO:0000256" key="5">
    <source>
        <dbReference type="ARBA" id="ARBA00023239"/>
    </source>
</evidence>
<gene>
    <name evidence="9" type="primary">pyrF</name>
    <name evidence="9" type="ORF">FOJ82_12425</name>
</gene>
<dbReference type="CDD" id="cd04725">
    <property type="entry name" value="OMP_decarboxylase_like"/>
    <property type="match status" value="1"/>
</dbReference>
<dbReference type="Pfam" id="PF00215">
    <property type="entry name" value="OMPdecase"/>
    <property type="match status" value="1"/>
</dbReference>
<dbReference type="AlphaFoldDB" id="A0A553JY17"/>
<keyword evidence="5 9" id="KW-0456">Lyase</keyword>
<name>A0A553JY17_9ACTN</name>
<evidence type="ECO:0000256" key="4">
    <source>
        <dbReference type="ARBA" id="ARBA00022975"/>
    </source>
</evidence>
<dbReference type="SMART" id="SM00934">
    <property type="entry name" value="OMPdecase"/>
    <property type="match status" value="1"/>
</dbReference>
<evidence type="ECO:0000313" key="10">
    <source>
        <dbReference type="Proteomes" id="UP000317638"/>
    </source>
</evidence>